<dbReference type="OrthoDB" id="8778976at2"/>
<evidence type="ECO:0008006" key="3">
    <source>
        <dbReference type="Google" id="ProtNLM"/>
    </source>
</evidence>
<keyword evidence="2" id="KW-1185">Reference proteome</keyword>
<sequence>MNQVIQIYLPLYGNAGERLPRALYDAVRDELVGRFGGITAYTRVPAHGIWQEPGDQQAAHDDIVIYEVIADRLDVPWWQSYRADLEARFRQEQILIRAQPVQIL</sequence>
<evidence type="ECO:0000313" key="2">
    <source>
        <dbReference type="Proteomes" id="UP000198284"/>
    </source>
</evidence>
<evidence type="ECO:0000313" key="1">
    <source>
        <dbReference type="EMBL" id="SNS68828.1"/>
    </source>
</evidence>
<accession>A0A239GJ72</accession>
<reference evidence="1 2" key="1">
    <citation type="submission" date="2017-06" db="EMBL/GenBank/DDBJ databases">
        <authorList>
            <person name="Kim H.J."/>
            <person name="Triplett B.A."/>
        </authorList>
    </citation>
    <scope>NUCLEOTIDE SEQUENCE [LARGE SCALE GENOMIC DNA]</scope>
    <source>
        <strain evidence="1 2">U15</strain>
    </source>
</reference>
<name>A0A239GJ72_9BURK</name>
<proteinExistence type="predicted"/>
<gene>
    <name evidence="1" type="ORF">SAMN06265795_10542</name>
</gene>
<dbReference type="EMBL" id="FZOT01000005">
    <property type="protein sequence ID" value="SNS68828.1"/>
    <property type="molecule type" value="Genomic_DNA"/>
</dbReference>
<dbReference type="Proteomes" id="UP000198284">
    <property type="component" value="Unassembled WGS sequence"/>
</dbReference>
<dbReference type="AlphaFoldDB" id="A0A239GJ72"/>
<dbReference type="RefSeq" id="WP_089399205.1">
    <property type="nucleotide sequence ID" value="NZ_FZOT01000005.1"/>
</dbReference>
<protein>
    <recommendedName>
        <fullName evidence="3">DUF1330 domain-containing protein</fullName>
    </recommendedName>
</protein>
<organism evidence="1 2">
    <name type="scientific">Noviherbaspirillum humi</name>
    <dbReference type="NCBI Taxonomy" id="1688639"/>
    <lineage>
        <taxon>Bacteria</taxon>
        <taxon>Pseudomonadati</taxon>
        <taxon>Pseudomonadota</taxon>
        <taxon>Betaproteobacteria</taxon>
        <taxon>Burkholderiales</taxon>
        <taxon>Oxalobacteraceae</taxon>
        <taxon>Noviherbaspirillum</taxon>
    </lineage>
</organism>